<accession>A0A7I4EJY8</accession>
<dbReference type="EMBL" id="ABEU02000007">
    <property type="status" value="NOT_ANNOTATED_CDS"/>
    <property type="molecule type" value="Genomic_DNA"/>
</dbReference>
<dbReference type="CDD" id="cd22269">
    <property type="entry name" value="DPBB_EG45-like"/>
    <property type="match status" value="1"/>
</dbReference>
<dbReference type="InterPro" id="IPR009009">
    <property type="entry name" value="RlpA-like_DPBB"/>
</dbReference>
<feature type="disulfide bond" evidence="2">
    <location>
        <begin position="233"/>
        <end position="248"/>
    </location>
</feature>
<evidence type="ECO:0000313" key="7">
    <source>
        <dbReference type="Proteomes" id="UP000006727"/>
    </source>
</evidence>
<feature type="domain" description="Expansin-like EG45" evidence="4">
    <location>
        <begin position="276"/>
        <end position="395"/>
    </location>
</feature>
<dbReference type="PROSITE" id="PS50941">
    <property type="entry name" value="CHIT_BIND_I_2"/>
    <property type="match status" value="1"/>
</dbReference>
<dbReference type="Gramene" id="Pp3c7_25120V3.2">
    <property type="protein sequence ID" value="Pp3c7_25120V3.2"/>
    <property type="gene ID" value="Pp3c7_25120"/>
</dbReference>
<keyword evidence="3" id="KW-0812">Transmembrane</keyword>
<gene>
    <name evidence="6" type="primary">LOC112284557</name>
</gene>
<feature type="disulfide bond" evidence="2">
    <location>
        <begin position="247"/>
        <end position="261"/>
    </location>
</feature>
<keyword evidence="2" id="KW-1015">Disulfide bond</keyword>
<dbReference type="AlphaFoldDB" id="A0A7I4EJY8"/>
<reference evidence="6" key="3">
    <citation type="submission" date="2020-12" db="UniProtKB">
        <authorList>
            <consortium name="EnsemblPlants"/>
        </authorList>
    </citation>
    <scope>IDENTIFICATION</scope>
</reference>
<feature type="transmembrane region" description="Helical" evidence="3">
    <location>
        <begin position="209"/>
        <end position="227"/>
    </location>
</feature>
<dbReference type="GO" id="GO:0008061">
    <property type="term" value="F:chitin binding"/>
    <property type="evidence" value="ECO:0007669"/>
    <property type="project" value="UniProtKB-UniRule"/>
</dbReference>
<dbReference type="Gene3D" id="2.40.40.10">
    <property type="entry name" value="RlpA-like domain"/>
    <property type="match status" value="1"/>
</dbReference>
<reference evidence="6 7" key="2">
    <citation type="journal article" date="2018" name="Plant J.">
        <title>The Physcomitrella patens chromosome-scale assembly reveals moss genome structure and evolution.</title>
        <authorList>
            <person name="Lang D."/>
            <person name="Ullrich K.K."/>
            <person name="Murat F."/>
            <person name="Fuchs J."/>
            <person name="Jenkins J."/>
            <person name="Haas F.B."/>
            <person name="Piednoel M."/>
            <person name="Gundlach H."/>
            <person name="Van Bel M."/>
            <person name="Meyberg R."/>
            <person name="Vives C."/>
            <person name="Morata J."/>
            <person name="Symeonidi A."/>
            <person name="Hiss M."/>
            <person name="Muchero W."/>
            <person name="Kamisugi Y."/>
            <person name="Saleh O."/>
            <person name="Blanc G."/>
            <person name="Decker E.L."/>
            <person name="van Gessel N."/>
            <person name="Grimwood J."/>
            <person name="Hayes R.D."/>
            <person name="Graham S.W."/>
            <person name="Gunter L.E."/>
            <person name="McDaniel S.F."/>
            <person name="Hoernstein S.N.W."/>
            <person name="Larsson A."/>
            <person name="Li F.W."/>
            <person name="Perroud P.F."/>
            <person name="Phillips J."/>
            <person name="Ranjan P."/>
            <person name="Rokshar D.S."/>
            <person name="Rothfels C.J."/>
            <person name="Schneider L."/>
            <person name="Shu S."/>
            <person name="Stevenson D.W."/>
            <person name="Thummler F."/>
            <person name="Tillich M."/>
            <person name="Villarreal Aguilar J.C."/>
            <person name="Widiez T."/>
            <person name="Wong G.K."/>
            <person name="Wymore A."/>
            <person name="Zhang Y."/>
            <person name="Zimmer A.D."/>
            <person name="Quatrano R.S."/>
            <person name="Mayer K.F.X."/>
            <person name="Goodstein D."/>
            <person name="Casacuberta J.M."/>
            <person name="Vandepoele K."/>
            <person name="Reski R."/>
            <person name="Cuming A.C."/>
            <person name="Tuskan G.A."/>
            <person name="Maumus F."/>
            <person name="Salse J."/>
            <person name="Schmutz J."/>
            <person name="Rensing S.A."/>
        </authorList>
    </citation>
    <scope>NUCLEOTIDE SEQUENCE [LARGE SCALE GENOMIC DNA]</scope>
    <source>
        <strain evidence="6 7">cv. Gransden 2004</strain>
    </source>
</reference>
<evidence type="ECO:0000256" key="2">
    <source>
        <dbReference type="PROSITE-ProRule" id="PRU00261"/>
    </source>
</evidence>
<dbReference type="Pfam" id="PF03330">
    <property type="entry name" value="DPBB_1"/>
    <property type="match status" value="1"/>
</dbReference>
<dbReference type="SUPFAM" id="SSF57016">
    <property type="entry name" value="Plant lectins/antimicrobial peptides"/>
    <property type="match status" value="1"/>
</dbReference>
<keyword evidence="3" id="KW-1133">Transmembrane helix</keyword>
<feature type="disulfide bond" evidence="2">
    <location>
        <begin position="265"/>
        <end position="269"/>
    </location>
</feature>
<dbReference type="InterPro" id="IPR036861">
    <property type="entry name" value="Endochitinase-like_sf"/>
</dbReference>
<dbReference type="PRINTS" id="PR00451">
    <property type="entry name" value="CHITINBINDNG"/>
</dbReference>
<evidence type="ECO:0000259" key="4">
    <source>
        <dbReference type="PROSITE" id="PS50842"/>
    </source>
</evidence>
<dbReference type="EnsemblPlants" id="Pp3c7_25120V3.2">
    <property type="protein sequence ID" value="Pp3c7_25120V3.2"/>
    <property type="gene ID" value="Pp3c7_25120"/>
</dbReference>
<evidence type="ECO:0000259" key="5">
    <source>
        <dbReference type="PROSITE" id="PS50941"/>
    </source>
</evidence>
<evidence type="ECO:0000313" key="6">
    <source>
        <dbReference type="EnsemblPlants" id="Pp3c7_25120V3.2"/>
    </source>
</evidence>
<dbReference type="InterPro" id="IPR007112">
    <property type="entry name" value="Expansin/allergen_DPBB_dom"/>
</dbReference>
<dbReference type="PANTHER" id="PTHR47480">
    <property type="entry name" value="EG45-LIKE DOMAIN CONTAINING PROTEIN"/>
    <property type="match status" value="1"/>
</dbReference>
<dbReference type="PROSITE" id="PS50842">
    <property type="entry name" value="EXPANSIN_EG45"/>
    <property type="match status" value="1"/>
</dbReference>
<dbReference type="PROSITE" id="PS00026">
    <property type="entry name" value="CHIT_BIND_I_1"/>
    <property type="match status" value="1"/>
</dbReference>
<reference evidence="6 7" key="1">
    <citation type="journal article" date="2008" name="Science">
        <title>The Physcomitrella genome reveals evolutionary insights into the conquest of land by plants.</title>
        <authorList>
            <person name="Rensing S."/>
            <person name="Lang D."/>
            <person name="Zimmer A."/>
            <person name="Terry A."/>
            <person name="Salamov A."/>
            <person name="Shapiro H."/>
            <person name="Nishiyama T."/>
            <person name="Perroud P.-F."/>
            <person name="Lindquist E."/>
            <person name="Kamisugi Y."/>
            <person name="Tanahashi T."/>
            <person name="Sakakibara K."/>
            <person name="Fujita T."/>
            <person name="Oishi K."/>
            <person name="Shin-I T."/>
            <person name="Kuroki Y."/>
            <person name="Toyoda A."/>
            <person name="Suzuki Y."/>
            <person name="Hashimoto A."/>
            <person name="Yamaguchi K."/>
            <person name="Sugano A."/>
            <person name="Kohara Y."/>
            <person name="Fujiyama A."/>
            <person name="Anterola A."/>
            <person name="Aoki S."/>
            <person name="Ashton N."/>
            <person name="Barbazuk W.B."/>
            <person name="Barker E."/>
            <person name="Bennetzen J."/>
            <person name="Bezanilla M."/>
            <person name="Blankenship R."/>
            <person name="Cho S.H."/>
            <person name="Dutcher S."/>
            <person name="Estelle M."/>
            <person name="Fawcett J.A."/>
            <person name="Gundlach H."/>
            <person name="Hanada K."/>
            <person name="Heyl A."/>
            <person name="Hicks K.A."/>
            <person name="Hugh J."/>
            <person name="Lohr M."/>
            <person name="Mayer K."/>
            <person name="Melkozernov A."/>
            <person name="Murata T."/>
            <person name="Nelson D."/>
            <person name="Pils B."/>
            <person name="Prigge M."/>
            <person name="Reiss B."/>
            <person name="Renner T."/>
            <person name="Rombauts S."/>
            <person name="Rushton P."/>
            <person name="Sanderfoot A."/>
            <person name="Schween G."/>
            <person name="Shiu S.-H."/>
            <person name="Stueber K."/>
            <person name="Theodoulou F.L."/>
            <person name="Tu H."/>
            <person name="Van de Peer Y."/>
            <person name="Verrier P.J."/>
            <person name="Waters E."/>
            <person name="Wood A."/>
            <person name="Yang L."/>
            <person name="Cove D."/>
            <person name="Cuming A."/>
            <person name="Hasebe M."/>
            <person name="Lucas S."/>
            <person name="Mishler D.B."/>
            <person name="Reski R."/>
            <person name="Grigoriev I."/>
            <person name="Quatrano R.S."/>
            <person name="Boore J.L."/>
        </authorList>
    </citation>
    <scope>NUCLEOTIDE SEQUENCE [LARGE SCALE GENOMIC DNA]</scope>
    <source>
        <strain evidence="6 7">cv. Gransden 2004</strain>
    </source>
</reference>
<dbReference type="Pfam" id="PF00187">
    <property type="entry name" value="Chitin_bind_1"/>
    <property type="match status" value="1"/>
</dbReference>
<dbReference type="Proteomes" id="UP000006727">
    <property type="component" value="Chromosome 7"/>
</dbReference>
<evidence type="ECO:0008006" key="8">
    <source>
        <dbReference type="Google" id="ProtNLM"/>
    </source>
</evidence>
<sequence>QERAIEDFRADYTQKHSKKNQFQPLQLLHTNSQLSKLKRAMYTRSCEEVQSVIQRKLDLTLPVLCGMNLVGSLSAGKLIPCPHSEQQANQGIRVRRGKRCHAGCGSFDACRPSISFVKRLFNVCVAQLNLVTEMASGIIHAYSIQRKDKNFQRSSSYWIVAAGLHISGCCFPQDASTASRTNEGVDLFNASRAEVSTEGSEMMAHQQQWMLSMFFASSIFLIFLLQLTAAEQCGRQAGGATCPGGLCCSQFGWCGSNAEYCGDGCQSQCGGSPPSGGKTGLASFYGPVYLPSACYGNDPNQFPANRFFAAGGDSSNANIWDNRNGCGKFYRITCQGNGCWGSGSITVKIVDRCPFGCSGGRAFDLSAEAFRAIANPDVGVITLSYSQVSGLHGEDAVPWAEEELIAEVGHIGE</sequence>
<dbReference type="InterPro" id="IPR036908">
    <property type="entry name" value="RlpA-like_sf"/>
</dbReference>
<dbReference type="CDD" id="cd06921">
    <property type="entry name" value="ChtBD1_GH19_hevein"/>
    <property type="match status" value="1"/>
</dbReference>
<name>A0A7I4EJY8_PHYPA</name>
<dbReference type="SMART" id="SM00270">
    <property type="entry name" value="ChtBD1"/>
    <property type="match status" value="1"/>
</dbReference>
<protein>
    <recommendedName>
        <fullName evidence="8">Chitin-binding type-1 domain-containing protein</fullName>
    </recommendedName>
</protein>
<dbReference type="FunFam" id="3.30.60.10:FF:000001">
    <property type="entry name" value="Basic endochitinase"/>
    <property type="match status" value="1"/>
</dbReference>
<keyword evidence="3" id="KW-0472">Membrane</keyword>
<organism evidence="6 7">
    <name type="scientific">Physcomitrium patens</name>
    <name type="common">Spreading-leaved earth moss</name>
    <name type="synonym">Physcomitrella patens</name>
    <dbReference type="NCBI Taxonomy" id="3218"/>
    <lineage>
        <taxon>Eukaryota</taxon>
        <taxon>Viridiplantae</taxon>
        <taxon>Streptophyta</taxon>
        <taxon>Embryophyta</taxon>
        <taxon>Bryophyta</taxon>
        <taxon>Bryophytina</taxon>
        <taxon>Bryopsida</taxon>
        <taxon>Funariidae</taxon>
        <taxon>Funariales</taxon>
        <taxon>Funariaceae</taxon>
        <taxon>Physcomitrium</taxon>
    </lineage>
</organism>
<proteinExistence type="predicted"/>
<dbReference type="InterPro" id="IPR018371">
    <property type="entry name" value="Chitin-binding_1_CS"/>
</dbReference>
<feature type="domain" description="Chitin-binding type-1" evidence="5">
    <location>
        <begin position="230"/>
        <end position="271"/>
    </location>
</feature>
<dbReference type="Gene3D" id="3.30.60.10">
    <property type="entry name" value="Endochitinase-like"/>
    <property type="match status" value="1"/>
</dbReference>
<feature type="disulfide bond" evidence="2">
    <location>
        <begin position="242"/>
        <end position="254"/>
    </location>
</feature>
<dbReference type="InParanoid" id="A0A7I4EJY8"/>
<dbReference type="SUPFAM" id="SSF50685">
    <property type="entry name" value="Barwin-like endoglucanases"/>
    <property type="match status" value="1"/>
</dbReference>
<evidence type="ECO:0000256" key="1">
    <source>
        <dbReference type="ARBA" id="ARBA00022669"/>
    </source>
</evidence>
<evidence type="ECO:0000256" key="3">
    <source>
        <dbReference type="SAM" id="Phobius"/>
    </source>
</evidence>
<keyword evidence="1 2" id="KW-0147">Chitin-binding</keyword>
<keyword evidence="7" id="KW-1185">Reference proteome</keyword>
<dbReference type="InterPro" id="IPR001002">
    <property type="entry name" value="Chitin-bd_1"/>
</dbReference>
<dbReference type="PANTHER" id="PTHR47480:SF1">
    <property type="entry name" value="EG45-LIKE DOMAIN CONTAINING PROTEIN 1"/>
    <property type="match status" value="1"/>
</dbReference>